<dbReference type="SMART" id="SM00320">
    <property type="entry name" value="WD40"/>
    <property type="match status" value="1"/>
</dbReference>
<dbReference type="Proteomes" id="UP000722791">
    <property type="component" value="Unassembled WGS sequence"/>
</dbReference>
<dbReference type="Pfam" id="PF00400">
    <property type="entry name" value="WD40"/>
    <property type="match status" value="1"/>
</dbReference>
<gene>
    <name evidence="4" type="ORF">Vretimale_17957</name>
</gene>
<evidence type="ECO:0008006" key="6">
    <source>
        <dbReference type="Google" id="ProtNLM"/>
    </source>
</evidence>
<evidence type="ECO:0000313" key="5">
    <source>
        <dbReference type="Proteomes" id="UP000722791"/>
    </source>
</evidence>
<evidence type="ECO:0000256" key="1">
    <source>
        <dbReference type="ARBA" id="ARBA00022574"/>
    </source>
</evidence>
<dbReference type="InterPro" id="IPR015943">
    <property type="entry name" value="WD40/YVTN_repeat-like_dom_sf"/>
</dbReference>
<evidence type="ECO:0000313" key="4">
    <source>
        <dbReference type="EMBL" id="GIM15154.1"/>
    </source>
</evidence>
<dbReference type="PROSITE" id="PS50294">
    <property type="entry name" value="WD_REPEATS_REGION"/>
    <property type="match status" value="1"/>
</dbReference>
<dbReference type="InterPro" id="IPR036322">
    <property type="entry name" value="WD40_repeat_dom_sf"/>
</dbReference>
<reference evidence="4" key="1">
    <citation type="journal article" date="2021" name="Proc. Natl. Acad. Sci. U.S.A.">
        <title>Three genomes in the algal genus Volvox reveal the fate of a haploid sex-determining region after a transition to homothallism.</title>
        <authorList>
            <person name="Yamamoto K."/>
            <person name="Hamaji T."/>
            <person name="Kawai-Toyooka H."/>
            <person name="Matsuzaki R."/>
            <person name="Takahashi F."/>
            <person name="Nishimura Y."/>
            <person name="Kawachi M."/>
            <person name="Noguchi H."/>
            <person name="Minakuchi Y."/>
            <person name="Umen J.G."/>
            <person name="Toyoda A."/>
            <person name="Nozaki H."/>
        </authorList>
    </citation>
    <scope>NUCLEOTIDE SEQUENCE</scope>
    <source>
        <strain evidence="4">NIES-3785</strain>
    </source>
</reference>
<evidence type="ECO:0000256" key="2">
    <source>
        <dbReference type="ARBA" id="ARBA00022737"/>
    </source>
</evidence>
<dbReference type="PROSITE" id="PS00678">
    <property type="entry name" value="WD_REPEATS_1"/>
    <property type="match status" value="1"/>
</dbReference>
<organism evidence="4 5">
    <name type="scientific">Volvox reticuliferus</name>
    <dbReference type="NCBI Taxonomy" id="1737510"/>
    <lineage>
        <taxon>Eukaryota</taxon>
        <taxon>Viridiplantae</taxon>
        <taxon>Chlorophyta</taxon>
        <taxon>core chlorophytes</taxon>
        <taxon>Chlorophyceae</taxon>
        <taxon>CS clade</taxon>
        <taxon>Chlamydomonadales</taxon>
        <taxon>Volvocaceae</taxon>
        <taxon>Volvox</taxon>
    </lineage>
</organism>
<dbReference type="SUPFAM" id="SSF50978">
    <property type="entry name" value="WD40 repeat-like"/>
    <property type="match status" value="1"/>
</dbReference>
<proteinExistence type="predicted"/>
<keyword evidence="1 3" id="KW-0853">WD repeat</keyword>
<comment type="caution">
    <text evidence="4">The sequence shown here is derived from an EMBL/GenBank/DDBJ whole genome shotgun (WGS) entry which is preliminary data.</text>
</comment>
<dbReference type="InterPro" id="IPR019775">
    <property type="entry name" value="WD40_repeat_CS"/>
</dbReference>
<evidence type="ECO:0000256" key="3">
    <source>
        <dbReference type="PROSITE-ProRule" id="PRU00221"/>
    </source>
</evidence>
<keyword evidence="2" id="KW-0677">Repeat</keyword>
<name>A0A8J4GWA7_9CHLO</name>
<accession>A0A8J4GWA7</accession>
<dbReference type="PROSITE" id="PS50082">
    <property type="entry name" value="WD_REPEATS_2"/>
    <property type="match status" value="1"/>
</dbReference>
<sequence length="114" mass="12754">MRQDGAIFASGGSDCVVRAYDEATCSLCRTLDHGDGVTTTGHTNHVFSLAWHPDDPQVLLSGSWDNRVLVWDLRVHRYVIWLGGHEGLLNIRLCMNQSVHCREVDGFSFKELPS</sequence>
<dbReference type="EMBL" id="BNCQ01000062">
    <property type="protein sequence ID" value="GIM15154.1"/>
    <property type="molecule type" value="Genomic_DNA"/>
</dbReference>
<dbReference type="PANTHER" id="PTHR47822:SF2">
    <property type="entry name" value="F-BOX AND WD-40 DOMAIN PROTEIN 7"/>
    <property type="match status" value="1"/>
</dbReference>
<dbReference type="InterPro" id="IPR001680">
    <property type="entry name" value="WD40_rpt"/>
</dbReference>
<dbReference type="PANTHER" id="PTHR47822">
    <property type="entry name" value="CARBOHYDRATE BINDING DOMAIN CONTAINING PROTEIN"/>
    <property type="match status" value="1"/>
</dbReference>
<dbReference type="Gene3D" id="2.130.10.10">
    <property type="entry name" value="YVTN repeat-like/Quinoprotein amine dehydrogenase"/>
    <property type="match status" value="1"/>
</dbReference>
<protein>
    <recommendedName>
        <fullName evidence="6">Peroxin-7</fullName>
    </recommendedName>
</protein>
<feature type="repeat" description="WD" evidence="3">
    <location>
        <begin position="39"/>
        <end position="74"/>
    </location>
</feature>
<dbReference type="AlphaFoldDB" id="A0A8J4GWA7"/>